<keyword evidence="3" id="KW-1185">Reference proteome</keyword>
<keyword evidence="1" id="KW-0472">Membrane</keyword>
<proteinExistence type="predicted"/>
<dbReference type="Proteomes" id="UP001595921">
    <property type="component" value="Unassembled WGS sequence"/>
</dbReference>
<reference evidence="2 3" key="1">
    <citation type="journal article" date="2019" name="Int. J. Syst. Evol. Microbiol.">
        <title>The Global Catalogue of Microorganisms (GCM) 10K type strain sequencing project: providing services to taxonomists for standard genome sequencing and annotation.</title>
        <authorList>
            <consortium name="The Broad Institute Genomics Platform"/>
            <consortium name="The Broad Institute Genome Sequencing Center for Infectious Disease"/>
            <person name="Wu L."/>
            <person name="Ma J."/>
        </authorList>
    </citation>
    <scope>NUCLEOTIDE SEQUENCE [LARGE SCALE GENOMIC DNA]</scope>
    <source>
        <strain evidence="2 3">CGMCC 1.12553</strain>
    </source>
</reference>
<evidence type="ECO:0000256" key="1">
    <source>
        <dbReference type="SAM" id="Phobius"/>
    </source>
</evidence>
<dbReference type="AlphaFoldDB" id="A0ABD5PAD5"/>
<dbReference type="EMBL" id="JBHSDS010000003">
    <property type="protein sequence ID" value="MFC4357623.1"/>
    <property type="molecule type" value="Genomic_DNA"/>
</dbReference>
<dbReference type="RefSeq" id="WP_267622071.1">
    <property type="nucleotide sequence ID" value="NZ_JAODIW010000006.1"/>
</dbReference>
<protein>
    <submittedName>
        <fullName evidence="2">Uncharacterized protein</fullName>
    </submittedName>
</protein>
<dbReference type="Pfam" id="PF24365">
    <property type="entry name" value="DUF7521"/>
    <property type="match status" value="1"/>
</dbReference>
<keyword evidence="1" id="KW-1133">Transmembrane helix</keyword>
<evidence type="ECO:0000313" key="3">
    <source>
        <dbReference type="Proteomes" id="UP001595921"/>
    </source>
</evidence>
<name>A0ABD5PAD5_9EURY</name>
<keyword evidence="1" id="KW-0812">Transmembrane</keyword>
<feature type="transmembrane region" description="Helical" evidence="1">
    <location>
        <begin position="6"/>
        <end position="28"/>
    </location>
</feature>
<dbReference type="InterPro" id="IPR055943">
    <property type="entry name" value="DUF7521"/>
</dbReference>
<accession>A0ABD5PAD5</accession>
<gene>
    <name evidence="2" type="ORF">ACFO0N_06625</name>
</gene>
<feature type="transmembrane region" description="Helical" evidence="1">
    <location>
        <begin position="71"/>
        <end position="90"/>
    </location>
</feature>
<comment type="caution">
    <text evidence="2">The sequence shown here is derived from an EMBL/GenBank/DDBJ whole genome shotgun (WGS) entry which is preliminary data.</text>
</comment>
<feature type="transmembrane region" description="Helical" evidence="1">
    <location>
        <begin position="40"/>
        <end position="59"/>
    </location>
</feature>
<evidence type="ECO:0000313" key="2">
    <source>
        <dbReference type="EMBL" id="MFC4357623.1"/>
    </source>
</evidence>
<organism evidence="2 3">
    <name type="scientific">Halobium salinum</name>
    <dbReference type="NCBI Taxonomy" id="1364940"/>
    <lineage>
        <taxon>Archaea</taxon>
        <taxon>Methanobacteriati</taxon>
        <taxon>Methanobacteriota</taxon>
        <taxon>Stenosarchaea group</taxon>
        <taxon>Halobacteria</taxon>
        <taxon>Halobacteriales</taxon>
        <taxon>Haloferacaceae</taxon>
        <taxon>Halobium</taxon>
    </lineage>
</organism>
<sequence>MSAVVPPLVLVFKTITLAFGGFITYNAAKAARRSGSEPMALLAVGFGIVTFGSILAGVADQLLAVSGGSALLVENALTSVGFGIIGYSLWATRRGR</sequence>